<feature type="repeat" description="ANK" evidence="1">
    <location>
        <begin position="48"/>
        <end position="80"/>
    </location>
</feature>
<accession>A0A934IKV1</accession>
<evidence type="ECO:0000313" key="2">
    <source>
        <dbReference type="EMBL" id="MBJ3763859.1"/>
    </source>
</evidence>
<dbReference type="InterPro" id="IPR036770">
    <property type="entry name" value="Ankyrin_rpt-contain_sf"/>
</dbReference>
<dbReference type="Proteomes" id="UP000642488">
    <property type="component" value="Unassembled WGS sequence"/>
</dbReference>
<sequence length="110" mass="12380">MRNVHAQRGQALKEDPPDIFKAARDNDILELRMAIEDGQSLQTTQIATGFTPVHVAAMRGSVTFIKVAMELDPDTSWMQDIALRTPFDHAAARRDREAMKYLHLAMYPGV</sequence>
<organism evidence="2 3">
    <name type="scientific">Palleronia pontilimi</name>
    <dbReference type="NCBI Taxonomy" id="1964209"/>
    <lineage>
        <taxon>Bacteria</taxon>
        <taxon>Pseudomonadati</taxon>
        <taxon>Pseudomonadota</taxon>
        <taxon>Alphaproteobacteria</taxon>
        <taxon>Rhodobacterales</taxon>
        <taxon>Roseobacteraceae</taxon>
        <taxon>Palleronia</taxon>
    </lineage>
</organism>
<proteinExistence type="predicted"/>
<evidence type="ECO:0000313" key="3">
    <source>
        <dbReference type="Proteomes" id="UP000642488"/>
    </source>
</evidence>
<evidence type="ECO:0000256" key="1">
    <source>
        <dbReference type="PROSITE-ProRule" id="PRU00023"/>
    </source>
</evidence>
<name>A0A934IKV1_9RHOB</name>
<dbReference type="PROSITE" id="PS50088">
    <property type="entry name" value="ANK_REPEAT"/>
    <property type="match status" value="1"/>
</dbReference>
<dbReference type="EMBL" id="JAEKPD010000014">
    <property type="protein sequence ID" value="MBJ3763859.1"/>
    <property type="molecule type" value="Genomic_DNA"/>
</dbReference>
<comment type="caution">
    <text evidence="2">The sequence shown here is derived from an EMBL/GenBank/DDBJ whole genome shotgun (WGS) entry which is preliminary data.</text>
</comment>
<keyword evidence="3" id="KW-1185">Reference proteome</keyword>
<reference evidence="2" key="1">
    <citation type="submission" date="2020-12" db="EMBL/GenBank/DDBJ databases">
        <title>Bacterial taxonomy.</title>
        <authorList>
            <person name="Pan X."/>
        </authorList>
    </citation>
    <scope>NUCLEOTIDE SEQUENCE</scope>
    <source>
        <strain evidence="2">KCTC 52957</strain>
    </source>
</reference>
<dbReference type="Gene3D" id="1.25.40.20">
    <property type="entry name" value="Ankyrin repeat-containing domain"/>
    <property type="match status" value="1"/>
</dbReference>
<gene>
    <name evidence="2" type="ORF">ILP92_13980</name>
</gene>
<dbReference type="Pfam" id="PF13637">
    <property type="entry name" value="Ank_4"/>
    <property type="match status" value="1"/>
</dbReference>
<dbReference type="RefSeq" id="WP_198917028.1">
    <property type="nucleotide sequence ID" value="NZ_JAEKPD010000014.1"/>
</dbReference>
<dbReference type="SUPFAM" id="SSF48403">
    <property type="entry name" value="Ankyrin repeat"/>
    <property type="match status" value="1"/>
</dbReference>
<protein>
    <submittedName>
        <fullName evidence="2">Ankyrin repeat domain-containing protein</fullName>
    </submittedName>
</protein>
<keyword evidence="1" id="KW-0040">ANK repeat</keyword>
<dbReference type="InterPro" id="IPR002110">
    <property type="entry name" value="Ankyrin_rpt"/>
</dbReference>
<dbReference type="AlphaFoldDB" id="A0A934IKV1"/>